<dbReference type="AlphaFoldDB" id="A0A2R5G5E1"/>
<feature type="compositionally biased region" description="Low complexity" evidence="1">
    <location>
        <begin position="267"/>
        <end position="283"/>
    </location>
</feature>
<protein>
    <submittedName>
        <fullName evidence="2">Uncharacterized protein</fullName>
    </submittedName>
</protein>
<sequence>MTTTASDLPSRKRRQRFGKGQSQRRAGTLRLCTYVLGILIACDAALQFYLTWEPAVDKEPLRMFDALPDLETLVTMSSSLSFSWDGTGSSHGRDPQGAGPALVFTPVSSRSYELNLNSRPSDQVAITLRDEESCFKSFVPRALVFSPQNWASPRLIQVQEDTAKFLAGCSSHVLHEVFSTDQAYHGLHVRTQPLAGFRPISDIGAGLSPAGDARSNDAVGSMSDNAPRSENLEPSADGAAAATVTEQQEDGSAVQQSKDLDSESADKASALANSASSSSSLRSEAMDVPSSPPTVTGIPPIEVYTSDTDLSAMLREHRCVRTALSNGAIKCEFAIDTPWASSFYIISAPALQDDLSVPAPMALIVSGVHGKEFAGFGAGGTIKTWQPAQGRLIVIDRMNARGIDKRTRYVPRFSKMSSHLATASASTGPQPHHDDLNRDFPADVSVLPDKVLPAHIWDLVTKLKPKLFLDLHEGWGYYAQLKSHEAKEPNVLVGNPRFSKGSSVIATENSLDLAQIMVDAVNVNVKERLHRFEVLSPPISGGLARRIHNAFGAQSFVLETTQQNQALEKRVSQHLHMVAAALQRIGFLDLTFKPAKVVKARKTAAQAAAAFSGLGAASGGPSSAQHPHKR</sequence>
<dbReference type="InParanoid" id="A0A2R5G5E1"/>
<name>A0A2R5G5E1_9STRA</name>
<keyword evidence="3" id="KW-1185">Reference proteome</keyword>
<evidence type="ECO:0000256" key="1">
    <source>
        <dbReference type="SAM" id="MobiDB-lite"/>
    </source>
</evidence>
<evidence type="ECO:0000313" key="2">
    <source>
        <dbReference type="EMBL" id="GBG26262.1"/>
    </source>
</evidence>
<dbReference type="Gene3D" id="3.40.630.10">
    <property type="entry name" value="Zn peptidases"/>
    <property type="match status" value="1"/>
</dbReference>
<accession>A0A2R5G5E1</accession>
<comment type="caution">
    <text evidence="2">The sequence shown here is derived from an EMBL/GenBank/DDBJ whole genome shotgun (WGS) entry which is preliminary data.</text>
</comment>
<dbReference type="SUPFAM" id="SSF53187">
    <property type="entry name" value="Zn-dependent exopeptidases"/>
    <property type="match status" value="1"/>
</dbReference>
<dbReference type="Proteomes" id="UP000241890">
    <property type="component" value="Unassembled WGS sequence"/>
</dbReference>
<proteinExistence type="predicted"/>
<feature type="region of interest" description="Disordered" evidence="1">
    <location>
        <begin position="208"/>
        <end position="301"/>
    </location>
</feature>
<feature type="region of interest" description="Disordered" evidence="1">
    <location>
        <begin position="1"/>
        <end position="21"/>
    </location>
</feature>
<gene>
    <name evidence="2" type="ORF">FCC1311_024832</name>
</gene>
<dbReference type="EMBL" id="BEYU01000019">
    <property type="protein sequence ID" value="GBG26262.1"/>
    <property type="molecule type" value="Genomic_DNA"/>
</dbReference>
<evidence type="ECO:0000313" key="3">
    <source>
        <dbReference type="Proteomes" id="UP000241890"/>
    </source>
</evidence>
<reference evidence="2 3" key="1">
    <citation type="submission" date="2017-12" db="EMBL/GenBank/DDBJ databases">
        <title>Sequencing, de novo assembly and annotation of complete genome of a new Thraustochytrid species, strain FCC1311.</title>
        <authorList>
            <person name="Sedici K."/>
            <person name="Godart F."/>
            <person name="Aiese Cigliano R."/>
            <person name="Sanseverino W."/>
            <person name="Barakat M."/>
            <person name="Ortet P."/>
            <person name="Marechal E."/>
            <person name="Cagnac O."/>
            <person name="Amato A."/>
        </authorList>
    </citation>
    <scope>NUCLEOTIDE SEQUENCE [LARGE SCALE GENOMIC DNA]</scope>
</reference>
<organism evidence="2 3">
    <name type="scientific">Hondaea fermentalgiana</name>
    <dbReference type="NCBI Taxonomy" id="2315210"/>
    <lineage>
        <taxon>Eukaryota</taxon>
        <taxon>Sar</taxon>
        <taxon>Stramenopiles</taxon>
        <taxon>Bigyra</taxon>
        <taxon>Labyrinthulomycetes</taxon>
        <taxon>Thraustochytrida</taxon>
        <taxon>Thraustochytriidae</taxon>
        <taxon>Hondaea</taxon>
    </lineage>
</organism>